<dbReference type="GO" id="GO:0016788">
    <property type="term" value="F:hydrolase activity, acting on ester bonds"/>
    <property type="evidence" value="ECO:0007669"/>
    <property type="project" value="UniProtKB-ARBA"/>
</dbReference>
<dbReference type="SUPFAM" id="SSF52266">
    <property type="entry name" value="SGNH hydrolase"/>
    <property type="match status" value="1"/>
</dbReference>
<comment type="caution">
    <text evidence="2">The sequence shown here is derived from an EMBL/GenBank/DDBJ whole genome shotgun (WGS) entry which is preliminary data.</text>
</comment>
<dbReference type="eggNOG" id="COG2755">
    <property type="taxonomic scope" value="Bacteria"/>
</dbReference>
<dbReference type="Proteomes" id="UP000011910">
    <property type="component" value="Unassembled WGS sequence"/>
</dbReference>
<dbReference type="AlphaFoldDB" id="M7NK16"/>
<dbReference type="OrthoDB" id="9807687at2"/>
<protein>
    <submittedName>
        <fullName evidence="2">GSCFA family protein</fullName>
    </submittedName>
</protein>
<dbReference type="PROSITE" id="PS51257">
    <property type="entry name" value="PROKAR_LIPOPROTEIN"/>
    <property type="match status" value="1"/>
</dbReference>
<dbReference type="PATRIC" id="fig|1279009.4.peg.2773"/>
<dbReference type="InterPro" id="IPR014982">
    <property type="entry name" value="GSCFA"/>
</dbReference>
<dbReference type="STRING" id="1279009.ADICEAN_02736"/>
<dbReference type="InterPro" id="IPR036514">
    <property type="entry name" value="SGNH_hydro_sf"/>
</dbReference>
<name>M7NK16_9BACT</name>
<organism evidence="2 3">
    <name type="scientific">Cesiribacter andamanensis AMV16</name>
    <dbReference type="NCBI Taxonomy" id="1279009"/>
    <lineage>
        <taxon>Bacteria</taxon>
        <taxon>Pseudomonadati</taxon>
        <taxon>Bacteroidota</taxon>
        <taxon>Cytophagia</taxon>
        <taxon>Cytophagales</taxon>
        <taxon>Cesiribacteraceae</taxon>
        <taxon>Cesiribacter</taxon>
    </lineage>
</organism>
<reference evidence="2 3" key="1">
    <citation type="journal article" date="2013" name="Genome Announc.">
        <title>Draft Genome Sequence of Cesiribacter andamanensis Strain AMV16T, Isolated from a Soil Sample from a Mud Volcano in the Andaman Islands, India.</title>
        <authorList>
            <person name="Shivaji S."/>
            <person name="Ara S."/>
            <person name="Begum Z."/>
            <person name="Srinivas T.N."/>
            <person name="Singh A."/>
            <person name="Kumar Pinnaka A."/>
        </authorList>
    </citation>
    <scope>NUCLEOTIDE SEQUENCE [LARGE SCALE GENOMIC DNA]</scope>
    <source>
        <strain evidence="2 3">AMV16</strain>
    </source>
</reference>
<accession>M7NK16</accession>
<gene>
    <name evidence="2" type="ORF">ADICEAN_02736</name>
</gene>
<keyword evidence="3" id="KW-1185">Reference proteome</keyword>
<sequence>MQALRTEITPSPPPFRLSLQGPLLSVGSCFADVIGQRLQAAKFTTLANPFGTLFHPLPMIRLLHMALQQELPPDESYLQFQERWLNYLLHSSLHAGSRQQLEAVIAERLAQVRRHLQVGQALLLTLGTSFLYEVKQLHLPVANCHKQPQGAFSKRLTPTQEMLEALQRLWQLLRQHNPDLKLVLTVSPVRHLKDGLEQNALSKAQLRLLCHQLAQQHPQEIYYFPSYELLLDDLRDYRFYASDLLHPSPLAEQYVWEKFTACLLDDEARAFLKEWTPLQQSLAHRPFNPTSAAHRQFLENTLRKLQALPKGVDVSAELNQLLQQLHT</sequence>
<dbReference type="Gene3D" id="3.40.50.1110">
    <property type="entry name" value="SGNH hydrolase"/>
    <property type="match status" value="1"/>
</dbReference>
<dbReference type="RefSeq" id="WP_009196124.1">
    <property type="nucleotide sequence ID" value="NZ_AODQ01000072.1"/>
</dbReference>
<evidence type="ECO:0000259" key="1">
    <source>
        <dbReference type="Pfam" id="PF08885"/>
    </source>
</evidence>
<evidence type="ECO:0000313" key="3">
    <source>
        <dbReference type="Proteomes" id="UP000011910"/>
    </source>
</evidence>
<evidence type="ECO:0000313" key="2">
    <source>
        <dbReference type="EMBL" id="EMR02125.1"/>
    </source>
</evidence>
<feature type="domain" description="GSCFA" evidence="1">
    <location>
        <begin position="23"/>
        <end position="259"/>
    </location>
</feature>
<proteinExistence type="predicted"/>
<dbReference type="Pfam" id="PF08885">
    <property type="entry name" value="GSCFA"/>
    <property type="match status" value="1"/>
</dbReference>
<dbReference type="EMBL" id="AODQ01000072">
    <property type="protein sequence ID" value="EMR02125.1"/>
    <property type="molecule type" value="Genomic_DNA"/>
</dbReference>